<dbReference type="GO" id="GO:0016020">
    <property type="term" value="C:membrane"/>
    <property type="evidence" value="ECO:0000318"/>
    <property type="project" value="GO_Central"/>
</dbReference>
<gene>
    <name evidence="3" type="ORF">ZOSMA_100G00120</name>
</gene>
<dbReference type="EMBL" id="LFYR01000012">
    <property type="protein sequence ID" value="KMZ76519.1"/>
    <property type="molecule type" value="Genomic_DNA"/>
</dbReference>
<evidence type="ECO:0000313" key="3">
    <source>
        <dbReference type="EMBL" id="KMZ76519.1"/>
    </source>
</evidence>
<evidence type="ECO:0000313" key="4">
    <source>
        <dbReference type="Proteomes" id="UP000036987"/>
    </source>
</evidence>
<keyword evidence="4" id="KW-1185">Reference proteome</keyword>
<dbReference type="OrthoDB" id="2016540at2759"/>
<keyword evidence="2" id="KW-0812">Transmembrane</keyword>
<dbReference type="GO" id="GO:0005783">
    <property type="term" value="C:endoplasmic reticulum"/>
    <property type="evidence" value="ECO:0000318"/>
    <property type="project" value="GO_Central"/>
</dbReference>
<feature type="transmembrane region" description="Helical" evidence="2">
    <location>
        <begin position="333"/>
        <end position="353"/>
    </location>
</feature>
<feature type="transmembrane region" description="Helical" evidence="2">
    <location>
        <begin position="157"/>
        <end position="180"/>
    </location>
</feature>
<feature type="transmembrane region" description="Helical" evidence="2">
    <location>
        <begin position="118"/>
        <end position="137"/>
    </location>
</feature>
<comment type="caution">
    <text evidence="3">The sequence shown here is derived from an EMBL/GenBank/DDBJ whole genome shotgun (WGS) entry which is preliminary data.</text>
</comment>
<feature type="transmembrane region" description="Helical" evidence="2">
    <location>
        <begin position="309"/>
        <end position="327"/>
    </location>
</feature>
<accession>A0A0K9Q5N6</accession>
<evidence type="ECO:0000256" key="2">
    <source>
        <dbReference type="SAM" id="Phobius"/>
    </source>
</evidence>
<dbReference type="GO" id="GO:0012505">
    <property type="term" value="C:endomembrane system"/>
    <property type="evidence" value="ECO:0000318"/>
    <property type="project" value="GO_Central"/>
</dbReference>
<sequence length="477" mass="54162">MWKERRKKILITSRHVTEFHQYKSSVLTVSFDLSLARFPPERSESMDSEPHQPSFSASVSTSSSVSDSDASISDVRRKQQLDVENLSLTTDPYQTLKLFFSALIFYLRKSLSYVLRNCGWILGMTIIAYASWTFLIVNILSEEDIQESLHYLRFGLWWISLGVASSIGLGAGFHTFVLYLGPHIALFTIKSMECGRIDFKATPYDTIQMNKAPSWIEKDCLDFGPSLFPKMPNSLVRVPFESILPQIQLEAVLWGFGTALGELPPYFISRAARISGSELDAVEGLNVSSSSSSSMVDGSTPSTMDRLKIWLFNHSQYLNFFTIFLLASVPNPLFDLAGIICGQFGIPFWKFFLATMIGKAVIKTHLQSIFVIALCNNQLLELVENELIWVLKHTPGLSLMVPGIIIRLHKIKETYLSSQISNVSYVKDKKQWKLSFNLIWNSVLWLMFIHFFGTIITSIAKTHLKRQHEIANWKRGI</sequence>
<reference evidence="4" key="1">
    <citation type="journal article" date="2016" name="Nature">
        <title>The genome of the seagrass Zostera marina reveals angiosperm adaptation to the sea.</title>
        <authorList>
            <person name="Olsen J.L."/>
            <person name="Rouze P."/>
            <person name="Verhelst B."/>
            <person name="Lin Y.-C."/>
            <person name="Bayer T."/>
            <person name="Collen J."/>
            <person name="Dattolo E."/>
            <person name="De Paoli E."/>
            <person name="Dittami S."/>
            <person name="Maumus F."/>
            <person name="Michel G."/>
            <person name="Kersting A."/>
            <person name="Lauritano C."/>
            <person name="Lohaus R."/>
            <person name="Toepel M."/>
            <person name="Tonon T."/>
            <person name="Vanneste K."/>
            <person name="Amirebrahimi M."/>
            <person name="Brakel J."/>
            <person name="Bostroem C."/>
            <person name="Chovatia M."/>
            <person name="Grimwood J."/>
            <person name="Jenkins J.W."/>
            <person name="Jueterbock A."/>
            <person name="Mraz A."/>
            <person name="Stam W.T."/>
            <person name="Tice H."/>
            <person name="Bornberg-Bauer E."/>
            <person name="Green P.J."/>
            <person name="Pearson G.A."/>
            <person name="Procaccini G."/>
            <person name="Duarte C.M."/>
            <person name="Schmutz J."/>
            <person name="Reusch T.B.H."/>
            <person name="Van de Peer Y."/>
        </authorList>
    </citation>
    <scope>NUCLEOTIDE SEQUENCE [LARGE SCALE GENOMIC DNA]</scope>
    <source>
        <strain evidence="4">cv. Finnish</strain>
    </source>
</reference>
<name>A0A0K9Q5N6_ZOSMR</name>
<feature type="compositionally biased region" description="Low complexity" evidence="1">
    <location>
        <begin position="54"/>
        <end position="71"/>
    </location>
</feature>
<keyword evidence="2" id="KW-0472">Membrane</keyword>
<protein>
    <submittedName>
        <fullName evidence="3">Putative Vacuole membrane protein</fullName>
    </submittedName>
</protein>
<organism evidence="3 4">
    <name type="scientific">Zostera marina</name>
    <name type="common">Eelgrass</name>
    <dbReference type="NCBI Taxonomy" id="29655"/>
    <lineage>
        <taxon>Eukaryota</taxon>
        <taxon>Viridiplantae</taxon>
        <taxon>Streptophyta</taxon>
        <taxon>Embryophyta</taxon>
        <taxon>Tracheophyta</taxon>
        <taxon>Spermatophyta</taxon>
        <taxon>Magnoliopsida</taxon>
        <taxon>Liliopsida</taxon>
        <taxon>Zosteraceae</taxon>
        <taxon>Zostera</taxon>
    </lineage>
</organism>
<dbReference type="Proteomes" id="UP000036987">
    <property type="component" value="Unassembled WGS sequence"/>
</dbReference>
<feature type="transmembrane region" description="Helical" evidence="2">
    <location>
        <begin position="438"/>
        <end position="460"/>
    </location>
</feature>
<proteinExistence type="predicted"/>
<keyword evidence="2" id="KW-1133">Transmembrane helix</keyword>
<dbReference type="OMA" id="RKIEPME"/>
<feature type="region of interest" description="Disordered" evidence="1">
    <location>
        <begin position="42"/>
        <end position="71"/>
    </location>
</feature>
<evidence type="ECO:0000256" key="1">
    <source>
        <dbReference type="SAM" id="MobiDB-lite"/>
    </source>
</evidence>
<dbReference type="AlphaFoldDB" id="A0A0K9Q5N6"/>